<evidence type="ECO:0000313" key="1">
    <source>
        <dbReference type="EMBL" id="GAA2064271.1"/>
    </source>
</evidence>
<accession>A0ABN2VJU1</accession>
<keyword evidence="2" id="KW-1185">Reference proteome</keyword>
<organism evidence="1 2">
    <name type="scientific">Catenulispora yoronensis</name>
    <dbReference type="NCBI Taxonomy" id="450799"/>
    <lineage>
        <taxon>Bacteria</taxon>
        <taxon>Bacillati</taxon>
        <taxon>Actinomycetota</taxon>
        <taxon>Actinomycetes</taxon>
        <taxon>Catenulisporales</taxon>
        <taxon>Catenulisporaceae</taxon>
        <taxon>Catenulispora</taxon>
    </lineage>
</organism>
<dbReference type="Proteomes" id="UP001500751">
    <property type="component" value="Unassembled WGS sequence"/>
</dbReference>
<dbReference type="EMBL" id="BAAAQN010000095">
    <property type="protein sequence ID" value="GAA2064271.1"/>
    <property type="molecule type" value="Genomic_DNA"/>
</dbReference>
<comment type="caution">
    <text evidence="1">The sequence shown here is derived from an EMBL/GenBank/DDBJ whole genome shotgun (WGS) entry which is preliminary data.</text>
</comment>
<name>A0ABN2VJU1_9ACTN</name>
<proteinExistence type="predicted"/>
<reference evidence="1 2" key="1">
    <citation type="journal article" date="2019" name="Int. J. Syst. Evol. Microbiol.">
        <title>The Global Catalogue of Microorganisms (GCM) 10K type strain sequencing project: providing services to taxonomists for standard genome sequencing and annotation.</title>
        <authorList>
            <consortium name="The Broad Institute Genomics Platform"/>
            <consortium name="The Broad Institute Genome Sequencing Center for Infectious Disease"/>
            <person name="Wu L."/>
            <person name="Ma J."/>
        </authorList>
    </citation>
    <scope>NUCLEOTIDE SEQUENCE [LARGE SCALE GENOMIC DNA]</scope>
    <source>
        <strain evidence="1 2">JCM 16014</strain>
    </source>
</reference>
<gene>
    <name evidence="1" type="ORF">GCM10009839_89670</name>
</gene>
<protein>
    <submittedName>
        <fullName evidence="1">Uncharacterized protein</fullName>
    </submittedName>
</protein>
<evidence type="ECO:0000313" key="2">
    <source>
        <dbReference type="Proteomes" id="UP001500751"/>
    </source>
</evidence>
<sequence length="172" mass="17901">MSPKGFIMFFNTGTMGMRRHRAAKTCHGTEKQGWGMVEIEAVVGQAVPAISAAIGAYGVGVLTRAEDDAAEATVRLGQRVLGRILRRVPDRSPVEAAVGVLADAMDDPDALAALRSQVRNLLRRDSELLAELTTLLPTPPAASAPDGRGIAVSGGSVAIASTGDNAVNVTLR</sequence>